<dbReference type="InterPro" id="IPR001650">
    <property type="entry name" value="Helicase_C-like"/>
</dbReference>
<dbReference type="SMART" id="SM00490">
    <property type="entry name" value="HELICc"/>
    <property type="match status" value="1"/>
</dbReference>
<proteinExistence type="inferred from homology"/>
<dbReference type="InterPro" id="IPR014014">
    <property type="entry name" value="RNA_helicase_DEAD_Q_motif"/>
</dbReference>
<dbReference type="PROSITE" id="PS51192">
    <property type="entry name" value="HELICASE_ATP_BIND_1"/>
    <property type="match status" value="1"/>
</dbReference>
<comment type="domain">
    <text evidence="14">The Q motif is unique to and characteristic of the DEAD box family of RNA helicases and controls ATP binding and hydrolysis.</text>
</comment>
<comment type="function">
    <text evidence="14">RNA helicase.</text>
</comment>
<feature type="domain" description="Helicase ATP-binding" evidence="16">
    <location>
        <begin position="41"/>
        <end position="235"/>
    </location>
</feature>
<dbReference type="PROSITE" id="PS51194">
    <property type="entry name" value="HELICASE_CTER"/>
    <property type="match status" value="1"/>
</dbReference>
<keyword evidence="10" id="KW-0539">Nucleus</keyword>
<evidence type="ECO:0000259" key="16">
    <source>
        <dbReference type="PROSITE" id="PS51192"/>
    </source>
</evidence>
<dbReference type="InterPro" id="IPR014001">
    <property type="entry name" value="Helicase_ATP-bd"/>
</dbReference>
<dbReference type="InterPro" id="IPR025313">
    <property type="entry name" value="SPB4-like_CTE"/>
</dbReference>
<dbReference type="InterPro" id="IPR056330">
    <property type="entry name" value="CTT_SPB4"/>
</dbReference>
<keyword evidence="6 13" id="KW-0347">Helicase</keyword>
<dbReference type="Pfam" id="PF23681">
    <property type="entry name" value="CTT_SPB4"/>
    <property type="match status" value="1"/>
</dbReference>
<evidence type="ECO:0000259" key="18">
    <source>
        <dbReference type="PROSITE" id="PS51195"/>
    </source>
</evidence>
<evidence type="ECO:0000256" key="6">
    <source>
        <dbReference type="ARBA" id="ARBA00022806"/>
    </source>
</evidence>
<evidence type="ECO:0000256" key="1">
    <source>
        <dbReference type="ARBA" id="ARBA00004604"/>
    </source>
</evidence>
<reference evidence="19 20" key="1">
    <citation type="submission" date="2024-01" db="EMBL/GenBank/DDBJ databases">
        <authorList>
            <consortium name="Genoscope - CEA"/>
            <person name="William W."/>
        </authorList>
    </citation>
    <scope>NUCLEOTIDE SEQUENCE [LARGE SCALE GENOMIC DNA]</scope>
    <source>
        <strain evidence="19 20">29B2s-10</strain>
    </source>
</reference>
<evidence type="ECO:0000256" key="3">
    <source>
        <dbReference type="ARBA" id="ARBA00022552"/>
    </source>
</evidence>
<evidence type="ECO:0000256" key="10">
    <source>
        <dbReference type="ARBA" id="ARBA00023242"/>
    </source>
</evidence>
<evidence type="ECO:0000256" key="7">
    <source>
        <dbReference type="ARBA" id="ARBA00022840"/>
    </source>
</evidence>
<name>A0ABP0E897_9ASCO</name>
<sequence>METVKGSLSWENLGCELHPWLVEAIRSMGFATMTPVQASTVPLFCGNKDVVVEAVTGSGKTLAFVIPVLQKLSQVLYAVENGEPSPSNPFTRGKMFSIVISPTRELASQIQRVFESVLQYLPESLGPTIKTQLLVGSLSSVREDVDAFLTQKPQILVGTPGRILDFLGSSYVKTSSVEMAVLDEADKLLDIGFEQDVVGILAKLPKQRRTGLFSATISSAGDVIFRTGMSNPVKVAVKSRGAAGGNSSNSPAALTISYMLVDPEYKLLTMVKLLTENQYKKAIVYFPTCASVKHFYNVLHHAQKNSNSFGLDALKFYSLHGQLLTKARLKTLHSFADGDINTHKHILLTTDVAARGIDIPDVDLVIQIDPPTNPDVFLHRCGRTGRANKVGHAIVMLNQNSKEEDYVDFMEVKGLKMRSELAPEITKKDLLFVDHLRQYMLNDRARHEVALKSYVGFVKYYSKHMASSIFRVSSLDYLGVAKMYGLLRLPKMPESKYVGDRMPEDGWLGEVIDMDEYAYADQLKEAARKEGLEAEKTQKIADAKRRKELKAKNEAWSSKTDHKETKQVRREKMKRKREAIEKQLLEEESEDEDAAAVDWKEVVKSNKKAKKSQSNVQGSFDDL</sequence>
<keyword evidence="8 14" id="KW-0694">RNA-binding</keyword>
<comment type="similarity">
    <text evidence="11">Belongs to the DEAD box helicase family. DDX55/SPB4 subfamily.</text>
</comment>
<keyword evidence="3" id="KW-0698">rRNA processing</keyword>
<dbReference type="PROSITE" id="PS00039">
    <property type="entry name" value="DEAD_ATP_HELICASE"/>
    <property type="match status" value="1"/>
</dbReference>
<feature type="domain" description="Helicase C-terminal" evidence="17">
    <location>
        <begin position="266"/>
        <end position="444"/>
    </location>
</feature>
<evidence type="ECO:0000259" key="17">
    <source>
        <dbReference type="PROSITE" id="PS51194"/>
    </source>
</evidence>
<feature type="short sequence motif" description="Q motif" evidence="12">
    <location>
        <begin position="10"/>
        <end position="38"/>
    </location>
</feature>
<protein>
    <recommendedName>
        <fullName evidence="14">ATP-dependent RNA helicase</fullName>
        <ecNumber evidence="14">3.6.4.13</ecNumber>
    </recommendedName>
</protein>
<dbReference type="GO" id="GO:0004386">
    <property type="term" value="F:helicase activity"/>
    <property type="evidence" value="ECO:0007669"/>
    <property type="project" value="UniProtKB-KW"/>
</dbReference>
<accession>A0ABP0E897</accession>
<evidence type="ECO:0000313" key="19">
    <source>
        <dbReference type="EMBL" id="CAK7893823.1"/>
    </source>
</evidence>
<keyword evidence="7 13" id="KW-0067">ATP-binding</keyword>
<dbReference type="SMART" id="SM01178">
    <property type="entry name" value="DUF4217"/>
    <property type="match status" value="1"/>
</dbReference>
<evidence type="ECO:0000313" key="20">
    <source>
        <dbReference type="Proteomes" id="UP001497600"/>
    </source>
</evidence>
<dbReference type="Pfam" id="PF00271">
    <property type="entry name" value="Helicase_C"/>
    <property type="match status" value="1"/>
</dbReference>
<keyword evidence="9" id="KW-0175">Coiled coil</keyword>
<feature type="region of interest" description="Disordered" evidence="15">
    <location>
        <begin position="551"/>
        <end position="577"/>
    </location>
</feature>
<feature type="domain" description="DEAD-box RNA helicase Q" evidence="18">
    <location>
        <begin position="10"/>
        <end position="38"/>
    </location>
</feature>
<dbReference type="EC" id="3.6.4.13" evidence="14"/>
<feature type="compositionally biased region" description="Basic and acidic residues" evidence="15">
    <location>
        <begin position="551"/>
        <end position="570"/>
    </location>
</feature>
<organism evidence="19 20">
    <name type="scientific">[Candida] anglica</name>
    <dbReference type="NCBI Taxonomy" id="148631"/>
    <lineage>
        <taxon>Eukaryota</taxon>
        <taxon>Fungi</taxon>
        <taxon>Dikarya</taxon>
        <taxon>Ascomycota</taxon>
        <taxon>Saccharomycotina</taxon>
        <taxon>Pichiomycetes</taxon>
        <taxon>Debaryomycetaceae</taxon>
        <taxon>Kurtzmaniella</taxon>
    </lineage>
</organism>
<comment type="subcellular location">
    <subcellularLocation>
        <location evidence="1">Nucleus</location>
        <location evidence="1">Nucleolus</location>
    </subcellularLocation>
</comment>
<dbReference type="CDD" id="cd17960">
    <property type="entry name" value="DEADc_DDX55"/>
    <property type="match status" value="1"/>
</dbReference>
<dbReference type="Proteomes" id="UP001497600">
    <property type="component" value="Chromosome A"/>
</dbReference>
<dbReference type="PROSITE" id="PS51195">
    <property type="entry name" value="Q_MOTIF"/>
    <property type="match status" value="1"/>
</dbReference>
<dbReference type="Pfam" id="PF13959">
    <property type="entry name" value="CTE_SPB4"/>
    <property type="match status" value="1"/>
</dbReference>
<evidence type="ECO:0000256" key="13">
    <source>
        <dbReference type="RuleBase" id="RU000492"/>
    </source>
</evidence>
<evidence type="ECO:0000256" key="9">
    <source>
        <dbReference type="ARBA" id="ARBA00023054"/>
    </source>
</evidence>
<keyword evidence="20" id="KW-1185">Reference proteome</keyword>
<evidence type="ECO:0000256" key="5">
    <source>
        <dbReference type="ARBA" id="ARBA00022801"/>
    </source>
</evidence>
<evidence type="ECO:0000256" key="15">
    <source>
        <dbReference type="SAM" id="MobiDB-lite"/>
    </source>
</evidence>
<keyword evidence="2" id="KW-0690">Ribosome biogenesis</keyword>
<dbReference type="CDD" id="cd18787">
    <property type="entry name" value="SF2_C_DEAD"/>
    <property type="match status" value="1"/>
</dbReference>
<evidence type="ECO:0000256" key="12">
    <source>
        <dbReference type="PROSITE-ProRule" id="PRU00552"/>
    </source>
</evidence>
<evidence type="ECO:0000256" key="2">
    <source>
        <dbReference type="ARBA" id="ARBA00022517"/>
    </source>
</evidence>
<feature type="region of interest" description="Disordered" evidence="15">
    <location>
        <begin position="602"/>
        <end position="623"/>
    </location>
</feature>
<keyword evidence="5 13" id="KW-0378">Hydrolase</keyword>
<comment type="catalytic activity">
    <reaction evidence="14">
        <text>ATP + H2O = ADP + phosphate + H(+)</text>
        <dbReference type="Rhea" id="RHEA:13065"/>
        <dbReference type="ChEBI" id="CHEBI:15377"/>
        <dbReference type="ChEBI" id="CHEBI:15378"/>
        <dbReference type="ChEBI" id="CHEBI:30616"/>
        <dbReference type="ChEBI" id="CHEBI:43474"/>
        <dbReference type="ChEBI" id="CHEBI:456216"/>
        <dbReference type="EC" id="3.6.4.13"/>
    </reaction>
</comment>
<dbReference type="InterPro" id="IPR027417">
    <property type="entry name" value="P-loop_NTPase"/>
</dbReference>
<dbReference type="InterPro" id="IPR000629">
    <property type="entry name" value="RNA-helicase_DEAD-box_CS"/>
</dbReference>
<gene>
    <name evidence="19" type="primary">SPB4</name>
    <name evidence="19" type="ORF">CAAN4_A09450</name>
</gene>
<dbReference type="SMART" id="SM00487">
    <property type="entry name" value="DEXDc"/>
    <property type="match status" value="1"/>
</dbReference>
<dbReference type="InterPro" id="IPR011545">
    <property type="entry name" value="DEAD/DEAH_box_helicase_dom"/>
</dbReference>
<keyword evidence="4 13" id="KW-0547">Nucleotide-binding</keyword>
<dbReference type="Gene3D" id="3.40.50.300">
    <property type="entry name" value="P-loop containing nucleotide triphosphate hydrolases"/>
    <property type="match status" value="2"/>
</dbReference>
<evidence type="ECO:0000256" key="14">
    <source>
        <dbReference type="RuleBase" id="RU365068"/>
    </source>
</evidence>
<evidence type="ECO:0000256" key="4">
    <source>
        <dbReference type="ARBA" id="ARBA00022741"/>
    </source>
</evidence>
<dbReference type="PANTHER" id="PTHR24031">
    <property type="entry name" value="RNA HELICASE"/>
    <property type="match status" value="1"/>
</dbReference>
<dbReference type="EMBL" id="OZ004253">
    <property type="protein sequence ID" value="CAK7893823.1"/>
    <property type="molecule type" value="Genomic_DNA"/>
</dbReference>
<evidence type="ECO:0000256" key="8">
    <source>
        <dbReference type="ARBA" id="ARBA00022884"/>
    </source>
</evidence>
<evidence type="ECO:0000256" key="11">
    <source>
        <dbReference type="ARBA" id="ARBA00038002"/>
    </source>
</evidence>
<dbReference type="SUPFAM" id="SSF52540">
    <property type="entry name" value="P-loop containing nucleoside triphosphate hydrolases"/>
    <property type="match status" value="1"/>
</dbReference>
<dbReference type="Pfam" id="PF00270">
    <property type="entry name" value="DEAD"/>
    <property type="match status" value="1"/>
</dbReference>